<evidence type="ECO:0000313" key="8">
    <source>
        <dbReference type="EMBL" id="KAK1153905.1"/>
    </source>
</evidence>
<evidence type="ECO:0000256" key="6">
    <source>
        <dbReference type="PIRNR" id="PIRNR027807"/>
    </source>
</evidence>
<dbReference type="PANTHER" id="PTHR15273:SF8">
    <property type="entry name" value="CERBERUS"/>
    <property type="match status" value="1"/>
</dbReference>
<keyword evidence="9" id="KW-1185">Reference proteome</keyword>
<comment type="caution">
    <text evidence="8">The sequence shown here is derived from an EMBL/GenBank/DDBJ whole genome shotgun (WGS) entry which is preliminary data.</text>
</comment>
<feature type="domain" description="CTCK" evidence="7">
    <location>
        <begin position="155"/>
        <end position="250"/>
    </location>
</feature>
<keyword evidence="4 6" id="KW-0732">Signal</keyword>
<dbReference type="GO" id="GO:0032926">
    <property type="term" value="P:negative regulation of activin receptor signaling pathway"/>
    <property type="evidence" value="ECO:0007669"/>
    <property type="project" value="UniProtKB-ARBA"/>
</dbReference>
<protein>
    <recommendedName>
        <fullName evidence="7">CTCK domain-containing protein</fullName>
    </recommendedName>
</protein>
<dbReference type="SMART" id="SM00041">
    <property type="entry name" value="CT"/>
    <property type="match status" value="1"/>
</dbReference>
<evidence type="ECO:0000256" key="5">
    <source>
        <dbReference type="ARBA" id="ARBA00023157"/>
    </source>
</evidence>
<dbReference type="GO" id="GO:0003002">
    <property type="term" value="P:regionalization"/>
    <property type="evidence" value="ECO:0007669"/>
    <property type="project" value="UniProtKB-ARBA"/>
</dbReference>
<feature type="signal peptide" evidence="6">
    <location>
        <begin position="1"/>
        <end position="23"/>
    </location>
</feature>
<dbReference type="InterPro" id="IPR004133">
    <property type="entry name" value="DAN_dom"/>
</dbReference>
<evidence type="ECO:0000256" key="2">
    <source>
        <dbReference type="ARBA" id="ARBA00007872"/>
    </source>
</evidence>
<feature type="chain" id="PRO_5041785886" description="CTCK domain-containing protein" evidence="6">
    <location>
        <begin position="24"/>
        <end position="263"/>
    </location>
</feature>
<dbReference type="Proteomes" id="UP001230051">
    <property type="component" value="Unassembled WGS sequence"/>
</dbReference>
<proteinExistence type="inferred from homology"/>
<dbReference type="AlphaFoldDB" id="A0AAD8CNR9"/>
<dbReference type="PANTHER" id="PTHR15273">
    <property type="entry name" value="DAN DOMAIN FAMILY MEMBER 5"/>
    <property type="match status" value="1"/>
</dbReference>
<gene>
    <name evidence="8" type="ORF">AOXY_G29133</name>
</gene>
<dbReference type="GO" id="GO:0048513">
    <property type="term" value="P:animal organ development"/>
    <property type="evidence" value="ECO:0007669"/>
    <property type="project" value="UniProtKB-ARBA"/>
</dbReference>
<evidence type="ECO:0000256" key="4">
    <source>
        <dbReference type="ARBA" id="ARBA00022729"/>
    </source>
</evidence>
<dbReference type="GO" id="GO:0005576">
    <property type="term" value="C:extracellular region"/>
    <property type="evidence" value="ECO:0007669"/>
    <property type="project" value="UniProtKB-SubCell"/>
</dbReference>
<dbReference type="PIRSF" id="PIRSF027807">
    <property type="entry name" value="Cerberus"/>
    <property type="match status" value="1"/>
</dbReference>
<evidence type="ECO:0000256" key="3">
    <source>
        <dbReference type="ARBA" id="ARBA00022525"/>
    </source>
</evidence>
<dbReference type="Pfam" id="PF03045">
    <property type="entry name" value="DAN"/>
    <property type="match status" value="1"/>
</dbReference>
<sequence>MNVSVHILLAAVCAVSLSSPLKGFDTFLDEDAAGSGAGSDRPIQGVVKVVHLNPRFLGQSPLLSRRPPSSLFGLGAPATGGIPTPFLGLGRRAVPARSGPGSLLKPQPHLESGVGVEMHRKQGMDMWKKAIQRDSVAKEGLPVTLKEASQTACRAVSFRQRVAAPGCLTVTLQNKLCLGLCNSLFVPAVGDAGSAEARPEQWALSASCSLCAPAKTRTALVPMLCEGVERVRERRVTVVEECQCESRNRGAEETLLRSLLLKR</sequence>
<comment type="subcellular location">
    <subcellularLocation>
        <location evidence="1 6">Secreted</location>
    </subcellularLocation>
</comment>
<dbReference type="Gene3D" id="2.10.90.10">
    <property type="entry name" value="Cystine-knot cytokines"/>
    <property type="match status" value="1"/>
</dbReference>
<keyword evidence="3 6" id="KW-0964">Secreted</keyword>
<comment type="similarity">
    <text evidence="2 6">Belongs to the DAN family.</text>
</comment>
<dbReference type="InterPro" id="IPR006207">
    <property type="entry name" value="Cys_knot_C"/>
</dbReference>
<evidence type="ECO:0000259" key="7">
    <source>
        <dbReference type="SMART" id="SM00041"/>
    </source>
</evidence>
<evidence type="ECO:0000256" key="1">
    <source>
        <dbReference type="ARBA" id="ARBA00004613"/>
    </source>
</evidence>
<name>A0AAD8CNR9_ACIOX</name>
<dbReference type="EMBL" id="JAGXEW010000038">
    <property type="protein sequence ID" value="KAK1153905.1"/>
    <property type="molecule type" value="Genomic_DNA"/>
</dbReference>
<organism evidence="8 9">
    <name type="scientific">Acipenser oxyrinchus oxyrinchus</name>
    <dbReference type="NCBI Taxonomy" id="40147"/>
    <lineage>
        <taxon>Eukaryota</taxon>
        <taxon>Metazoa</taxon>
        <taxon>Chordata</taxon>
        <taxon>Craniata</taxon>
        <taxon>Vertebrata</taxon>
        <taxon>Euteleostomi</taxon>
        <taxon>Actinopterygii</taxon>
        <taxon>Chondrostei</taxon>
        <taxon>Acipenseriformes</taxon>
        <taxon>Acipenseridae</taxon>
        <taxon>Acipenser</taxon>
    </lineage>
</organism>
<dbReference type="InterPro" id="IPR016860">
    <property type="entry name" value="Cerberus"/>
</dbReference>
<accession>A0AAD8CNR9</accession>
<dbReference type="InterPro" id="IPR029034">
    <property type="entry name" value="Cystine-knot_cytokine"/>
</dbReference>
<reference evidence="8" key="1">
    <citation type="submission" date="2022-02" db="EMBL/GenBank/DDBJ databases">
        <title>Atlantic sturgeon de novo genome assembly.</title>
        <authorList>
            <person name="Stock M."/>
            <person name="Klopp C."/>
            <person name="Guiguen Y."/>
            <person name="Cabau C."/>
            <person name="Parinello H."/>
            <person name="Santidrian Yebra-Pimentel E."/>
            <person name="Kuhl H."/>
            <person name="Dirks R.P."/>
            <person name="Guessner J."/>
            <person name="Wuertz S."/>
            <person name="Du K."/>
            <person name="Schartl M."/>
        </authorList>
    </citation>
    <scope>NUCLEOTIDE SEQUENCE</scope>
    <source>
        <strain evidence="8">STURGEONOMICS-FGT-2020</strain>
        <tissue evidence="8">Whole blood</tissue>
    </source>
</reference>
<evidence type="ECO:0000313" key="9">
    <source>
        <dbReference type="Proteomes" id="UP001230051"/>
    </source>
</evidence>
<keyword evidence="5" id="KW-1015">Disulfide bond</keyword>